<dbReference type="RefSeq" id="WP_380023477.1">
    <property type="nucleotide sequence ID" value="NZ_JBHSHC010000006.1"/>
</dbReference>
<keyword evidence="1 6" id="KW-0597">Phosphoprotein</keyword>
<comment type="caution">
    <text evidence="10">The sequence shown here is derived from an EMBL/GenBank/DDBJ whole genome shotgun (WGS) entry which is preliminary data.</text>
</comment>
<keyword evidence="3" id="KW-0805">Transcription regulation</keyword>
<keyword evidence="2" id="KW-0902">Two-component regulatory system</keyword>
<dbReference type="SMART" id="SM00862">
    <property type="entry name" value="Trans_reg_C"/>
    <property type="match status" value="1"/>
</dbReference>
<dbReference type="PANTHER" id="PTHR48111">
    <property type="entry name" value="REGULATOR OF RPOS"/>
    <property type="match status" value="1"/>
</dbReference>
<evidence type="ECO:0000256" key="4">
    <source>
        <dbReference type="ARBA" id="ARBA00023125"/>
    </source>
</evidence>
<reference evidence="11" key="1">
    <citation type="journal article" date="2019" name="Int. J. Syst. Evol. Microbiol.">
        <title>The Global Catalogue of Microorganisms (GCM) 10K type strain sequencing project: providing services to taxonomists for standard genome sequencing and annotation.</title>
        <authorList>
            <consortium name="The Broad Institute Genomics Platform"/>
            <consortium name="The Broad Institute Genome Sequencing Center for Infectious Disease"/>
            <person name="Wu L."/>
            <person name="Ma J."/>
        </authorList>
    </citation>
    <scope>NUCLEOTIDE SEQUENCE [LARGE SCALE GENOMIC DNA]</scope>
    <source>
        <strain evidence="11">WYCCWR 12678</strain>
    </source>
</reference>
<evidence type="ECO:0000259" key="9">
    <source>
        <dbReference type="PROSITE" id="PS51755"/>
    </source>
</evidence>
<feature type="DNA-binding region" description="OmpR/PhoB-type" evidence="7">
    <location>
        <begin position="132"/>
        <end position="232"/>
    </location>
</feature>
<sequence>MNTKILSVDDDPAILRLLEMVLKNAGYEVYSTTSGEMVPSLIQTIQPSLIILDIELPDSNGIDLVQIIRQYTQAPIMMLSGKNSDIEKISSFHSGADDYVVKPFSVAELVARVQAILRRLGNPVSQQENAPVPVKERNIVIQLESDQHRVFIGSQELFLTQKEFHLLQLLLDEKGKVLSRELILDKIWGINNVEIETRAVDACISRLRKKVKSVLGHDVIEAVPGFGYRLTI</sequence>
<dbReference type="PROSITE" id="PS51755">
    <property type="entry name" value="OMPR_PHOB"/>
    <property type="match status" value="1"/>
</dbReference>
<gene>
    <name evidence="10" type="ORF">ACFO8Q_00555</name>
</gene>
<dbReference type="InterPro" id="IPR016032">
    <property type="entry name" value="Sig_transdc_resp-reg_C-effctor"/>
</dbReference>
<dbReference type="InterPro" id="IPR039420">
    <property type="entry name" value="WalR-like"/>
</dbReference>
<accession>A0ABV9PZR2</accession>
<dbReference type="InterPro" id="IPR011006">
    <property type="entry name" value="CheY-like_superfamily"/>
</dbReference>
<dbReference type="PANTHER" id="PTHR48111:SF1">
    <property type="entry name" value="TWO-COMPONENT RESPONSE REGULATOR ORR33"/>
    <property type="match status" value="1"/>
</dbReference>
<name>A0ABV9PZR2_9BACL</name>
<dbReference type="PROSITE" id="PS50110">
    <property type="entry name" value="RESPONSE_REGULATORY"/>
    <property type="match status" value="1"/>
</dbReference>
<evidence type="ECO:0000256" key="6">
    <source>
        <dbReference type="PROSITE-ProRule" id="PRU00169"/>
    </source>
</evidence>
<feature type="modified residue" description="4-aspartylphosphate" evidence="6">
    <location>
        <position position="53"/>
    </location>
</feature>
<dbReference type="Gene3D" id="1.10.10.10">
    <property type="entry name" value="Winged helix-like DNA-binding domain superfamily/Winged helix DNA-binding domain"/>
    <property type="match status" value="1"/>
</dbReference>
<keyword evidence="5" id="KW-0804">Transcription</keyword>
<dbReference type="Proteomes" id="UP001596002">
    <property type="component" value="Unassembled WGS sequence"/>
</dbReference>
<evidence type="ECO:0000313" key="11">
    <source>
        <dbReference type="Proteomes" id="UP001596002"/>
    </source>
</evidence>
<keyword evidence="4 7" id="KW-0238">DNA-binding</keyword>
<dbReference type="InterPro" id="IPR001789">
    <property type="entry name" value="Sig_transdc_resp-reg_receiver"/>
</dbReference>
<dbReference type="InterPro" id="IPR001867">
    <property type="entry name" value="OmpR/PhoB-type_DNA-bd"/>
</dbReference>
<dbReference type="Gene3D" id="6.10.250.690">
    <property type="match status" value="1"/>
</dbReference>
<dbReference type="SMART" id="SM00448">
    <property type="entry name" value="REC"/>
    <property type="match status" value="1"/>
</dbReference>
<evidence type="ECO:0000256" key="7">
    <source>
        <dbReference type="PROSITE-ProRule" id="PRU01091"/>
    </source>
</evidence>
<dbReference type="SUPFAM" id="SSF46894">
    <property type="entry name" value="C-terminal effector domain of the bipartite response regulators"/>
    <property type="match status" value="1"/>
</dbReference>
<evidence type="ECO:0000256" key="1">
    <source>
        <dbReference type="ARBA" id="ARBA00022553"/>
    </source>
</evidence>
<organism evidence="10 11">
    <name type="scientific">Effusibacillus consociatus</name>
    <dbReference type="NCBI Taxonomy" id="1117041"/>
    <lineage>
        <taxon>Bacteria</taxon>
        <taxon>Bacillati</taxon>
        <taxon>Bacillota</taxon>
        <taxon>Bacilli</taxon>
        <taxon>Bacillales</taxon>
        <taxon>Alicyclobacillaceae</taxon>
        <taxon>Effusibacillus</taxon>
    </lineage>
</organism>
<protein>
    <submittedName>
        <fullName evidence="10">Response regulator transcription factor</fullName>
    </submittedName>
</protein>
<dbReference type="SUPFAM" id="SSF52172">
    <property type="entry name" value="CheY-like"/>
    <property type="match status" value="1"/>
</dbReference>
<keyword evidence="11" id="KW-1185">Reference proteome</keyword>
<evidence type="ECO:0000256" key="2">
    <source>
        <dbReference type="ARBA" id="ARBA00023012"/>
    </source>
</evidence>
<evidence type="ECO:0000256" key="5">
    <source>
        <dbReference type="ARBA" id="ARBA00023163"/>
    </source>
</evidence>
<evidence type="ECO:0000256" key="3">
    <source>
        <dbReference type="ARBA" id="ARBA00023015"/>
    </source>
</evidence>
<evidence type="ECO:0000259" key="8">
    <source>
        <dbReference type="PROSITE" id="PS50110"/>
    </source>
</evidence>
<proteinExistence type="predicted"/>
<feature type="domain" description="Response regulatory" evidence="8">
    <location>
        <begin position="4"/>
        <end position="117"/>
    </location>
</feature>
<dbReference type="Gene3D" id="3.40.50.2300">
    <property type="match status" value="1"/>
</dbReference>
<evidence type="ECO:0000313" key="10">
    <source>
        <dbReference type="EMBL" id="MFC4765897.1"/>
    </source>
</evidence>
<feature type="domain" description="OmpR/PhoB-type" evidence="9">
    <location>
        <begin position="132"/>
        <end position="232"/>
    </location>
</feature>
<dbReference type="Pfam" id="PF00486">
    <property type="entry name" value="Trans_reg_C"/>
    <property type="match status" value="1"/>
</dbReference>
<dbReference type="Pfam" id="PF00072">
    <property type="entry name" value="Response_reg"/>
    <property type="match status" value="1"/>
</dbReference>
<dbReference type="EMBL" id="JBHSHC010000006">
    <property type="protein sequence ID" value="MFC4765897.1"/>
    <property type="molecule type" value="Genomic_DNA"/>
</dbReference>
<dbReference type="InterPro" id="IPR036388">
    <property type="entry name" value="WH-like_DNA-bd_sf"/>
</dbReference>
<dbReference type="CDD" id="cd00383">
    <property type="entry name" value="trans_reg_C"/>
    <property type="match status" value="1"/>
</dbReference>